<dbReference type="OMA" id="YQDVLVQ"/>
<accession>A0CTW7</accession>
<protein>
    <submittedName>
        <fullName evidence="4">Uncharacterized protein</fullName>
    </submittedName>
</protein>
<dbReference type="PRINTS" id="PR00320">
    <property type="entry name" value="GPROTEINBRPT"/>
</dbReference>
<dbReference type="eggNOG" id="KOG0263">
    <property type="taxonomic scope" value="Eukaryota"/>
</dbReference>
<sequence>MAVNVSPDGTTLASGSVDKSIRLWDVKTGQQKAKLDGHSGDVYSVSFSPDGTLLASGSGDSSIRLWDVKEELSILSSQNDYQDVLVQFQPQVFQKNFIQESSIYF</sequence>
<dbReference type="PROSITE" id="PS50294">
    <property type="entry name" value="WD_REPEATS_REGION"/>
    <property type="match status" value="2"/>
</dbReference>
<dbReference type="PROSITE" id="PS00678">
    <property type="entry name" value="WD_REPEATS_1"/>
    <property type="match status" value="2"/>
</dbReference>
<feature type="repeat" description="WD" evidence="3">
    <location>
        <begin position="1"/>
        <end position="34"/>
    </location>
</feature>
<evidence type="ECO:0000256" key="3">
    <source>
        <dbReference type="PROSITE-ProRule" id="PRU00221"/>
    </source>
</evidence>
<dbReference type="Pfam" id="PF00400">
    <property type="entry name" value="WD40"/>
    <property type="match status" value="2"/>
</dbReference>
<dbReference type="PANTHER" id="PTHR45333">
    <property type="entry name" value="MEMBRANE PROTEIN-RELATED"/>
    <property type="match status" value="1"/>
</dbReference>
<dbReference type="InterPro" id="IPR015943">
    <property type="entry name" value="WD40/YVTN_repeat-like_dom_sf"/>
</dbReference>
<dbReference type="SUPFAM" id="SSF50978">
    <property type="entry name" value="WD40 repeat-like"/>
    <property type="match status" value="1"/>
</dbReference>
<gene>
    <name evidence="4" type="ORF">GSPATT00038967001</name>
</gene>
<dbReference type="STRING" id="5888.A0CTW7"/>
<dbReference type="GeneID" id="5027416"/>
<dbReference type="EMBL" id="CT868175">
    <property type="protein sequence ID" value="CAK74234.1"/>
    <property type="molecule type" value="Genomic_DNA"/>
</dbReference>
<dbReference type="Proteomes" id="UP000000600">
    <property type="component" value="Unassembled WGS sequence"/>
</dbReference>
<dbReference type="InterPro" id="IPR019775">
    <property type="entry name" value="WD40_repeat_CS"/>
</dbReference>
<keyword evidence="1 3" id="KW-0853">WD repeat</keyword>
<keyword evidence="5" id="KW-1185">Reference proteome</keyword>
<feature type="repeat" description="WD" evidence="3">
    <location>
        <begin position="35"/>
        <end position="76"/>
    </location>
</feature>
<evidence type="ECO:0000313" key="5">
    <source>
        <dbReference type="Proteomes" id="UP000000600"/>
    </source>
</evidence>
<dbReference type="KEGG" id="ptm:GSPATT00038967001"/>
<proteinExistence type="predicted"/>
<organism evidence="4 5">
    <name type="scientific">Paramecium tetraurelia</name>
    <dbReference type="NCBI Taxonomy" id="5888"/>
    <lineage>
        <taxon>Eukaryota</taxon>
        <taxon>Sar</taxon>
        <taxon>Alveolata</taxon>
        <taxon>Ciliophora</taxon>
        <taxon>Intramacronucleata</taxon>
        <taxon>Oligohymenophorea</taxon>
        <taxon>Peniculida</taxon>
        <taxon>Parameciidae</taxon>
        <taxon>Paramecium</taxon>
    </lineage>
</organism>
<dbReference type="HOGENOM" id="CLU_000288_57_30_1"/>
<dbReference type="InterPro" id="IPR020472">
    <property type="entry name" value="WD40_PAC1"/>
</dbReference>
<dbReference type="InParanoid" id="A0CTW7"/>
<reference evidence="4 5" key="1">
    <citation type="journal article" date="2006" name="Nature">
        <title>Global trends of whole-genome duplications revealed by the ciliate Paramecium tetraurelia.</title>
        <authorList>
            <consortium name="Genoscope"/>
            <person name="Aury J.-M."/>
            <person name="Jaillon O."/>
            <person name="Duret L."/>
            <person name="Noel B."/>
            <person name="Jubin C."/>
            <person name="Porcel B.M."/>
            <person name="Segurens B."/>
            <person name="Daubin V."/>
            <person name="Anthouard V."/>
            <person name="Aiach N."/>
            <person name="Arnaiz O."/>
            <person name="Billaut A."/>
            <person name="Beisson J."/>
            <person name="Blanc I."/>
            <person name="Bouhouche K."/>
            <person name="Camara F."/>
            <person name="Duharcourt S."/>
            <person name="Guigo R."/>
            <person name="Gogendeau D."/>
            <person name="Katinka M."/>
            <person name="Keller A.-M."/>
            <person name="Kissmehl R."/>
            <person name="Klotz C."/>
            <person name="Koll F."/>
            <person name="Le Moue A."/>
            <person name="Lepere C."/>
            <person name="Malinsky S."/>
            <person name="Nowacki M."/>
            <person name="Nowak J.K."/>
            <person name="Plattner H."/>
            <person name="Poulain J."/>
            <person name="Ruiz F."/>
            <person name="Serrano V."/>
            <person name="Zagulski M."/>
            <person name="Dessen P."/>
            <person name="Betermier M."/>
            <person name="Weissenbach J."/>
            <person name="Scarpelli C."/>
            <person name="Schachter V."/>
            <person name="Sperling L."/>
            <person name="Meyer E."/>
            <person name="Cohen J."/>
            <person name="Wincker P."/>
        </authorList>
    </citation>
    <scope>NUCLEOTIDE SEQUENCE [LARGE SCALE GENOMIC DNA]</scope>
    <source>
        <strain evidence="4 5">Stock d4-2</strain>
    </source>
</reference>
<dbReference type="PROSITE" id="PS50082">
    <property type="entry name" value="WD_REPEATS_2"/>
    <property type="match status" value="2"/>
</dbReference>
<name>A0CTW7_PARTE</name>
<dbReference type="AlphaFoldDB" id="A0CTW7"/>
<dbReference type="PANTHER" id="PTHR45333:SF1">
    <property type="entry name" value="CHROMOSOME UNDETERMINED SCAFFOLD_625, WHOLE GENOME SHOTGUN SEQUENCE"/>
    <property type="match status" value="1"/>
</dbReference>
<dbReference type="InterPro" id="IPR001680">
    <property type="entry name" value="WD40_rpt"/>
</dbReference>
<keyword evidence="2" id="KW-0677">Repeat</keyword>
<evidence type="ECO:0000313" key="4">
    <source>
        <dbReference type="EMBL" id="CAK74234.1"/>
    </source>
</evidence>
<dbReference type="Gene3D" id="2.130.10.10">
    <property type="entry name" value="YVTN repeat-like/Quinoprotein amine dehydrogenase"/>
    <property type="match status" value="1"/>
</dbReference>
<dbReference type="OrthoDB" id="312140at2759"/>
<dbReference type="SMART" id="SM00320">
    <property type="entry name" value="WD40"/>
    <property type="match status" value="2"/>
</dbReference>
<dbReference type="RefSeq" id="XP_001441631.1">
    <property type="nucleotide sequence ID" value="XM_001441594.2"/>
</dbReference>
<evidence type="ECO:0000256" key="1">
    <source>
        <dbReference type="ARBA" id="ARBA00022574"/>
    </source>
</evidence>
<evidence type="ECO:0000256" key="2">
    <source>
        <dbReference type="ARBA" id="ARBA00022737"/>
    </source>
</evidence>
<dbReference type="InterPro" id="IPR036322">
    <property type="entry name" value="WD40_repeat_dom_sf"/>
</dbReference>